<gene>
    <name evidence="4" type="primary">rplM</name>
    <name evidence="5" type="ORF">A3D09_00415</name>
</gene>
<reference evidence="5 6" key="1">
    <citation type="journal article" date="2016" name="Nat. Commun.">
        <title>Thousands of microbial genomes shed light on interconnected biogeochemical processes in an aquifer system.</title>
        <authorList>
            <person name="Anantharaman K."/>
            <person name="Brown C.T."/>
            <person name="Hug L.A."/>
            <person name="Sharon I."/>
            <person name="Castelle C.J."/>
            <person name="Probst A.J."/>
            <person name="Thomas B.C."/>
            <person name="Singh A."/>
            <person name="Wilkins M.J."/>
            <person name="Karaoz U."/>
            <person name="Brodie E.L."/>
            <person name="Williams K.H."/>
            <person name="Hubbard S.S."/>
            <person name="Banfield J.F."/>
        </authorList>
    </citation>
    <scope>NUCLEOTIDE SEQUENCE [LARGE SCALE GENOMIC DNA]</scope>
</reference>
<evidence type="ECO:0000256" key="3">
    <source>
        <dbReference type="ARBA" id="ARBA00023274"/>
    </source>
</evidence>
<dbReference type="PANTHER" id="PTHR11545">
    <property type="entry name" value="RIBOSOMAL PROTEIN L13"/>
    <property type="match status" value="1"/>
</dbReference>
<evidence type="ECO:0000256" key="1">
    <source>
        <dbReference type="ARBA" id="ARBA00006227"/>
    </source>
</evidence>
<comment type="function">
    <text evidence="4">This protein is one of the early assembly proteins of the 50S ribosomal subunit, although it is not seen to bind rRNA by itself. It is important during the early stages of 50S assembly.</text>
</comment>
<accession>A0A1F5EXD9</accession>
<comment type="similarity">
    <text evidence="1 4">Belongs to the universal ribosomal protein uL13 family.</text>
</comment>
<dbReference type="GO" id="GO:0006412">
    <property type="term" value="P:translation"/>
    <property type="evidence" value="ECO:0007669"/>
    <property type="project" value="UniProtKB-UniRule"/>
</dbReference>
<sequence length="145" mass="16311">MNMTTALKAKEIKRGWHFVDLSGRTLGRVSTEIALYLMGKNKATFSPAVDDGDFVVAINAKNIVVTGKKLADKKYQRHSGFPGGFREETLGALMIRDPRKVIERSVKGMLPKNKLQDVRLARLKVFKDERHPYAAQLGLLKKETK</sequence>
<dbReference type="InterPro" id="IPR005823">
    <property type="entry name" value="Ribosomal_uL13_bac-type"/>
</dbReference>
<dbReference type="NCBIfam" id="TIGR01066">
    <property type="entry name" value="rplM_bact"/>
    <property type="match status" value="1"/>
</dbReference>
<dbReference type="AlphaFoldDB" id="A0A1F5EXD9"/>
<dbReference type="GO" id="GO:0022625">
    <property type="term" value="C:cytosolic large ribosomal subunit"/>
    <property type="evidence" value="ECO:0007669"/>
    <property type="project" value="TreeGrafter"/>
</dbReference>
<keyword evidence="3 4" id="KW-0687">Ribonucleoprotein</keyword>
<dbReference type="GO" id="GO:0017148">
    <property type="term" value="P:negative regulation of translation"/>
    <property type="evidence" value="ECO:0007669"/>
    <property type="project" value="TreeGrafter"/>
</dbReference>
<dbReference type="SUPFAM" id="SSF52161">
    <property type="entry name" value="Ribosomal protein L13"/>
    <property type="match status" value="1"/>
</dbReference>
<dbReference type="PIRSF" id="PIRSF002181">
    <property type="entry name" value="Ribosomal_L13"/>
    <property type="match status" value="1"/>
</dbReference>
<dbReference type="InterPro" id="IPR005822">
    <property type="entry name" value="Ribosomal_uL13"/>
</dbReference>
<keyword evidence="2 4" id="KW-0689">Ribosomal protein</keyword>
<comment type="caution">
    <text evidence="5">The sequence shown here is derived from an EMBL/GenBank/DDBJ whole genome shotgun (WGS) entry which is preliminary data.</text>
</comment>
<evidence type="ECO:0000256" key="4">
    <source>
        <dbReference type="HAMAP-Rule" id="MF_01366"/>
    </source>
</evidence>
<dbReference type="CDD" id="cd00392">
    <property type="entry name" value="Ribosomal_L13"/>
    <property type="match status" value="1"/>
</dbReference>
<protein>
    <recommendedName>
        <fullName evidence="4">Large ribosomal subunit protein uL13</fullName>
    </recommendedName>
</protein>
<organism evidence="5 6">
    <name type="scientific">Candidatus Collierbacteria bacterium RIFCSPHIGHO2_02_FULL_49_10</name>
    <dbReference type="NCBI Taxonomy" id="1817723"/>
    <lineage>
        <taxon>Bacteria</taxon>
        <taxon>Candidatus Collieribacteriota</taxon>
    </lineage>
</organism>
<dbReference type="HAMAP" id="MF_01366">
    <property type="entry name" value="Ribosomal_uL13"/>
    <property type="match status" value="1"/>
</dbReference>
<name>A0A1F5EXD9_9BACT</name>
<dbReference type="GO" id="GO:0003729">
    <property type="term" value="F:mRNA binding"/>
    <property type="evidence" value="ECO:0007669"/>
    <property type="project" value="TreeGrafter"/>
</dbReference>
<evidence type="ECO:0000313" key="6">
    <source>
        <dbReference type="Proteomes" id="UP000177390"/>
    </source>
</evidence>
<dbReference type="InterPro" id="IPR036899">
    <property type="entry name" value="Ribosomal_uL13_sf"/>
</dbReference>
<proteinExistence type="inferred from homology"/>
<dbReference type="PANTHER" id="PTHR11545:SF2">
    <property type="entry name" value="LARGE RIBOSOMAL SUBUNIT PROTEIN UL13M"/>
    <property type="match status" value="1"/>
</dbReference>
<dbReference type="Proteomes" id="UP000177390">
    <property type="component" value="Unassembled WGS sequence"/>
</dbReference>
<dbReference type="EMBL" id="MFAH01000016">
    <property type="protein sequence ID" value="OGD71794.1"/>
    <property type="molecule type" value="Genomic_DNA"/>
</dbReference>
<evidence type="ECO:0000256" key="2">
    <source>
        <dbReference type="ARBA" id="ARBA00022980"/>
    </source>
</evidence>
<evidence type="ECO:0000313" key="5">
    <source>
        <dbReference type="EMBL" id="OGD71794.1"/>
    </source>
</evidence>
<dbReference type="Pfam" id="PF00572">
    <property type="entry name" value="Ribosomal_L13"/>
    <property type="match status" value="1"/>
</dbReference>
<comment type="subunit">
    <text evidence="4">Part of the 50S ribosomal subunit.</text>
</comment>
<dbReference type="Gene3D" id="3.90.1180.10">
    <property type="entry name" value="Ribosomal protein L13"/>
    <property type="match status" value="1"/>
</dbReference>
<dbReference type="GO" id="GO:0003735">
    <property type="term" value="F:structural constituent of ribosome"/>
    <property type="evidence" value="ECO:0007669"/>
    <property type="project" value="InterPro"/>
</dbReference>